<name>A0A545T6T4_9GAMM</name>
<organism evidence="3 4">
    <name type="scientific">Aliikangiella marina</name>
    <dbReference type="NCBI Taxonomy" id="1712262"/>
    <lineage>
        <taxon>Bacteria</taxon>
        <taxon>Pseudomonadati</taxon>
        <taxon>Pseudomonadota</taxon>
        <taxon>Gammaproteobacteria</taxon>
        <taxon>Oceanospirillales</taxon>
        <taxon>Pleioneaceae</taxon>
        <taxon>Aliikangiella</taxon>
    </lineage>
</organism>
<keyword evidence="1" id="KW-0472">Membrane</keyword>
<dbReference type="PANTHER" id="PTHR23308">
    <property type="entry name" value="NUCLEAR INHIBITOR OF PROTEIN PHOSPHATASE-1"/>
    <property type="match status" value="1"/>
</dbReference>
<dbReference type="OrthoDB" id="9815482at2"/>
<feature type="transmembrane region" description="Helical" evidence="1">
    <location>
        <begin position="365"/>
        <end position="385"/>
    </location>
</feature>
<protein>
    <submittedName>
        <fullName evidence="3">FHA domain-containing protein</fullName>
    </submittedName>
</protein>
<dbReference type="InterPro" id="IPR008984">
    <property type="entry name" value="SMAD_FHA_dom_sf"/>
</dbReference>
<proteinExistence type="predicted"/>
<accession>A0A545T6T4</accession>
<dbReference type="InterPro" id="IPR032030">
    <property type="entry name" value="YscD_cytoplasmic_dom"/>
</dbReference>
<sequence length="386" mass="42954">MLKIQFKDRRKPALWLVDSTLKIGSDPSCDIVVDETGVDPTHVELDISQNEILLRNVSPQRSVFINEVPVVKEHILEAWDIIRLGTCELEIMDPLKERPENIPSHNDQATVIRPSVSPWMFKAMSPPLDGQYFSLASGFTIGREDKNDIVLPLGYISRQHAQVAIRKDKLYIEDMNSSNGTYVNDERVKSCELRNGDQVRLDEFLFSVVGPVTKVDSKPRTIVREKKAKKEKKSASKVATGRMQQELASQRVFFHGLSTDVQGKVFEITNVHTHLSRMLGHHLSRSEKSVSARHVYLNETDIGWEVKNDGASDGLLINEKMQSRAVLQDGDEIIVGGTRLKFQSVGDQPLSYGTAVQEKSSPTGLIIGVILVAAIAAGAAFFLGLI</sequence>
<dbReference type="SMART" id="SM00240">
    <property type="entry name" value="FHA"/>
    <property type="match status" value="2"/>
</dbReference>
<dbReference type="Proteomes" id="UP000317839">
    <property type="component" value="Unassembled WGS sequence"/>
</dbReference>
<keyword evidence="1" id="KW-1133">Transmembrane helix</keyword>
<dbReference type="Pfam" id="PF00498">
    <property type="entry name" value="FHA"/>
    <property type="match status" value="1"/>
</dbReference>
<keyword evidence="4" id="KW-1185">Reference proteome</keyword>
<dbReference type="SUPFAM" id="SSF49879">
    <property type="entry name" value="SMAD/FHA domain"/>
    <property type="match status" value="3"/>
</dbReference>
<feature type="domain" description="FHA" evidence="2">
    <location>
        <begin position="21"/>
        <end position="70"/>
    </location>
</feature>
<dbReference type="CDD" id="cd00060">
    <property type="entry name" value="FHA"/>
    <property type="match status" value="3"/>
</dbReference>
<dbReference type="InterPro" id="IPR050923">
    <property type="entry name" value="Cell_Proc_Reg/RNA_Proc"/>
</dbReference>
<comment type="caution">
    <text evidence="3">The sequence shown here is derived from an EMBL/GenBank/DDBJ whole genome shotgun (WGS) entry which is preliminary data.</text>
</comment>
<evidence type="ECO:0000313" key="3">
    <source>
        <dbReference type="EMBL" id="TQV72882.1"/>
    </source>
</evidence>
<keyword evidence="1" id="KW-0812">Transmembrane</keyword>
<dbReference type="Pfam" id="PF16697">
    <property type="entry name" value="Yop-YscD_cpl"/>
    <property type="match status" value="1"/>
</dbReference>
<dbReference type="Gene3D" id="2.60.200.20">
    <property type="match status" value="3"/>
</dbReference>
<dbReference type="InterPro" id="IPR000253">
    <property type="entry name" value="FHA_dom"/>
</dbReference>
<dbReference type="PROSITE" id="PS50006">
    <property type="entry name" value="FHA_DOMAIN"/>
    <property type="match status" value="2"/>
</dbReference>
<dbReference type="EMBL" id="VIKR01000004">
    <property type="protein sequence ID" value="TQV72882.1"/>
    <property type="molecule type" value="Genomic_DNA"/>
</dbReference>
<dbReference type="RefSeq" id="WP_142943013.1">
    <property type="nucleotide sequence ID" value="NZ_VIKR01000004.1"/>
</dbReference>
<feature type="domain" description="FHA" evidence="2">
    <location>
        <begin position="139"/>
        <end position="188"/>
    </location>
</feature>
<evidence type="ECO:0000256" key="1">
    <source>
        <dbReference type="SAM" id="Phobius"/>
    </source>
</evidence>
<evidence type="ECO:0000259" key="2">
    <source>
        <dbReference type="PROSITE" id="PS50006"/>
    </source>
</evidence>
<reference evidence="3 4" key="1">
    <citation type="submission" date="2019-06" db="EMBL/GenBank/DDBJ databases">
        <title>Draft genome of Aliikangiella marina GYP-15.</title>
        <authorList>
            <person name="Wang G."/>
        </authorList>
    </citation>
    <scope>NUCLEOTIDE SEQUENCE [LARGE SCALE GENOMIC DNA]</scope>
    <source>
        <strain evidence="3 4">GYP-15</strain>
    </source>
</reference>
<dbReference type="AlphaFoldDB" id="A0A545T6T4"/>
<gene>
    <name evidence="3" type="ORF">FLL45_15565</name>
</gene>
<evidence type="ECO:0000313" key="4">
    <source>
        <dbReference type="Proteomes" id="UP000317839"/>
    </source>
</evidence>